<dbReference type="Pfam" id="PF07690">
    <property type="entry name" value="MFS_1"/>
    <property type="match status" value="1"/>
</dbReference>
<dbReference type="InterPro" id="IPR036259">
    <property type="entry name" value="MFS_trans_sf"/>
</dbReference>
<dbReference type="PANTHER" id="PTHR23504">
    <property type="entry name" value="MAJOR FACILITATOR SUPERFAMILY DOMAIN-CONTAINING PROTEIN 10"/>
    <property type="match status" value="1"/>
</dbReference>
<dbReference type="EMBL" id="BDOQ01000009">
    <property type="protein sequence ID" value="GBG14779.1"/>
    <property type="molecule type" value="Genomic_DNA"/>
</dbReference>
<keyword evidence="4 6" id="KW-1133">Transmembrane helix</keyword>
<dbReference type="RefSeq" id="WP_227871465.1">
    <property type="nucleotide sequence ID" value="NZ_BDOQ01000009.1"/>
</dbReference>
<keyword evidence="9" id="KW-1185">Reference proteome</keyword>
<feature type="domain" description="Major facilitator superfamily (MFS) profile" evidence="7">
    <location>
        <begin position="15"/>
        <end position="410"/>
    </location>
</feature>
<protein>
    <submittedName>
        <fullName evidence="8">Membrane protein</fullName>
    </submittedName>
</protein>
<evidence type="ECO:0000256" key="3">
    <source>
        <dbReference type="ARBA" id="ARBA00022692"/>
    </source>
</evidence>
<evidence type="ECO:0000313" key="8">
    <source>
        <dbReference type="EMBL" id="GBG14779.1"/>
    </source>
</evidence>
<feature type="transmembrane region" description="Helical" evidence="6">
    <location>
        <begin position="323"/>
        <end position="345"/>
    </location>
</feature>
<dbReference type="GO" id="GO:0016020">
    <property type="term" value="C:membrane"/>
    <property type="evidence" value="ECO:0007669"/>
    <property type="project" value="UniProtKB-SubCell"/>
</dbReference>
<comment type="caution">
    <text evidence="8">The sequence shown here is derived from an EMBL/GenBank/DDBJ whole genome shotgun (WGS) entry which is preliminary data.</text>
</comment>
<accession>A0A2R5FAC8</accession>
<dbReference type="InterPro" id="IPR011701">
    <property type="entry name" value="MFS"/>
</dbReference>
<feature type="transmembrane region" description="Helical" evidence="6">
    <location>
        <begin position="12"/>
        <end position="37"/>
    </location>
</feature>
<feature type="transmembrane region" description="Helical" evidence="6">
    <location>
        <begin position="118"/>
        <end position="138"/>
    </location>
</feature>
<comment type="subcellular location">
    <subcellularLocation>
        <location evidence="1">Membrane</location>
        <topology evidence="1">Multi-pass membrane protein</topology>
    </subcellularLocation>
</comment>
<feature type="transmembrane region" description="Helical" evidence="6">
    <location>
        <begin position="267"/>
        <end position="287"/>
    </location>
</feature>
<keyword evidence="2" id="KW-0813">Transport</keyword>
<evidence type="ECO:0000256" key="6">
    <source>
        <dbReference type="SAM" id="Phobius"/>
    </source>
</evidence>
<feature type="transmembrane region" description="Helical" evidence="6">
    <location>
        <begin position="150"/>
        <end position="173"/>
    </location>
</feature>
<evidence type="ECO:0000256" key="4">
    <source>
        <dbReference type="ARBA" id="ARBA00022989"/>
    </source>
</evidence>
<feature type="transmembrane region" description="Helical" evidence="6">
    <location>
        <begin position="389"/>
        <end position="409"/>
    </location>
</feature>
<gene>
    <name evidence="8" type="ORF">NMK_2380</name>
</gene>
<feature type="transmembrane region" description="Helical" evidence="6">
    <location>
        <begin position="185"/>
        <end position="207"/>
    </location>
</feature>
<dbReference type="PRINTS" id="PR01035">
    <property type="entry name" value="TCRTETA"/>
</dbReference>
<feature type="transmembrane region" description="Helical" evidence="6">
    <location>
        <begin position="234"/>
        <end position="255"/>
    </location>
</feature>
<feature type="transmembrane region" description="Helical" evidence="6">
    <location>
        <begin position="299"/>
        <end position="317"/>
    </location>
</feature>
<reference evidence="8 9" key="1">
    <citation type="journal article" date="2018" name="Environ. Microbiol.">
        <title>Isolation and genomic characterization of Novimethylophilus kurashikiensis gen. nov. sp. nov., a new lanthanide-dependent methylotrophic species of Methylophilaceae.</title>
        <authorList>
            <person name="Lv H."/>
            <person name="Sahin N."/>
            <person name="Tani A."/>
        </authorList>
    </citation>
    <scope>NUCLEOTIDE SEQUENCE [LARGE SCALE GENOMIC DNA]</scope>
    <source>
        <strain evidence="8 9">La2-4</strain>
    </source>
</reference>
<dbReference type="InterPro" id="IPR001958">
    <property type="entry name" value="Tet-R_TetA/multi-R_MdtG-like"/>
</dbReference>
<organism evidence="8 9">
    <name type="scientific">Novimethylophilus kurashikiensis</name>
    <dbReference type="NCBI Taxonomy" id="1825523"/>
    <lineage>
        <taxon>Bacteria</taxon>
        <taxon>Pseudomonadati</taxon>
        <taxon>Pseudomonadota</taxon>
        <taxon>Betaproteobacteria</taxon>
        <taxon>Nitrosomonadales</taxon>
        <taxon>Methylophilaceae</taxon>
        <taxon>Novimethylophilus</taxon>
    </lineage>
</organism>
<sequence>MKIALHASSEVSPGMMTALVLSAFTVSAGFGIVLPLLPFLLERLIGGGVTAAEISRHTGLLTGIYTLALFLFSPIWGQLSDRYGPRRILLCGLIGFGISMVVFPFMESLVGVYAERFVSGMFAAAVTPVVVAAVGDFITAEEERARRLAFISMAGITGFLLGPMLGVSITRIASIFLSRQPSGALLFPLVATAVLALIVALIVAVAVPHGNEARQVSHRASVHGGKRSWLMPKLLILSFIVSAGVGVFEVGLVLLGKQELGLTSFQIAMMFTECSLVMFVIQAVIFFSPWIRPNSTRWLINPAMGALATGLFLAPWATDFFMMLIVIGAVAASAGILSPILTYWISVQAGNAQGWELGRQTAASSLGMAAGSAIGGLLFNFVVPGASFIIAAGLTGLGLMLGWGLGHTLNPNDDAYSIRSREDDATITVMSAWKVKGR</sequence>
<name>A0A2R5FAC8_9PROT</name>
<dbReference type="GO" id="GO:0022857">
    <property type="term" value="F:transmembrane transporter activity"/>
    <property type="evidence" value="ECO:0007669"/>
    <property type="project" value="InterPro"/>
</dbReference>
<evidence type="ECO:0000259" key="7">
    <source>
        <dbReference type="PROSITE" id="PS50850"/>
    </source>
</evidence>
<keyword evidence="5 6" id="KW-0472">Membrane</keyword>
<keyword evidence="3 6" id="KW-0812">Transmembrane</keyword>
<evidence type="ECO:0000256" key="2">
    <source>
        <dbReference type="ARBA" id="ARBA00022448"/>
    </source>
</evidence>
<evidence type="ECO:0000256" key="1">
    <source>
        <dbReference type="ARBA" id="ARBA00004141"/>
    </source>
</evidence>
<feature type="transmembrane region" description="Helical" evidence="6">
    <location>
        <begin position="366"/>
        <end position="383"/>
    </location>
</feature>
<dbReference type="AlphaFoldDB" id="A0A2R5FAC8"/>
<feature type="transmembrane region" description="Helical" evidence="6">
    <location>
        <begin position="57"/>
        <end position="76"/>
    </location>
</feature>
<feature type="transmembrane region" description="Helical" evidence="6">
    <location>
        <begin position="88"/>
        <end position="106"/>
    </location>
</feature>
<dbReference type="InterPro" id="IPR020846">
    <property type="entry name" value="MFS_dom"/>
</dbReference>
<dbReference type="Proteomes" id="UP000245081">
    <property type="component" value="Unassembled WGS sequence"/>
</dbReference>
<evidence type="ECO:0000256" key="5">
    <source>
        <dbReference type="ARBA" id="ARBA00023136"/>
    </source>
</evidence>
<dbReference type="PROSITE" id="PS50850">
    <property type="entry name" value="MFS"/>
    <property type="match status" value="1"/>
</dbReference>
<dbReference type="SUPFAM" id="SSF103473">
    <property type="entry name" value="MFS general substrate transporter"/>
    <property type="match status" value="1"/>
</dbReference>
<dbReference type="Gene3D" id="1.20.1250.20">
    <property type="entry name" value="MFS general substrate transporter like domains"/>
    <property type="match status" value="1"/>
</dbReference>
<proteinExistence type="predicted"/>
<dbReference type="PANTHER" id="PTHR23504:SF15">
    <property type="entry name" value="MAJOR FACILITATOR SUPERFAMILY (MFS) PROFILE DOMAIN-CONTAINING PROTEIN"/>
    <property type="match status" value="1"/>
</dbReference>
<evidence type="ECO:0000313" key="9">
    <source>
        <dbReference type="Proteomes" id="UP000245081"/>
    </source>
</evidence>